<dbReference type="EMBL" id="SUVG01000001">
    <property type="protein sequence ID" value="MBE6420679.1"/>
    <property type="molecule type" value="Genomic_DNA"/>
</dbReference>
<dbReference type="Proteomes" id="UP000725649">
    <property type="component" value="Unassembled WGS sequence"/>
</dbReference>
<dbReference type="InterPro" id="IPR002583">
    <property type="entry name" value="Ribosomal_bS20"/>
</dbReference>
<evidence type="ECO:0000256" key="4">
    <source>
        <dbReference type="ARBA" id="ARBA00022980"/>
    </source>
</evidence>
<sequence length="93" mass="10152">MAKLKTGRHTSAIKAQRQAEKRTSENKGLIKKVRLATKAVKASAKTQAATLKEDLNKAASCIDKAAKKKVIHWKTAARKKSRLAKEANKATAK</sequence>
<keyword evidence="3 7" id="KW-0694">RNA-binding</keyword>
<dbReference type="Pfam" id="PF01649">
    <property type="entry name" value="Ribosomal_S20p"/>
    <property type="match status" value="1"/>
</dbReference>
<evidence type="ECO:0000256" key="1">
    <source>
        <dbReference type="ARBA" id="ARBA00003134"/>
    </source>
</evidence>
<dbReference type="GO" id="GO:0005840">
    <property type="term" value="C:ribosome"/>
    <property type="evidence" value="ECO:0007669"/>
    <property type="project" value="UniProtKB-KW"/>
</dbReference>
<evidence type="ECO:0000256" key="5">
    <source>
        <dbReference type="ARBA" id="ARBA00023274"/>
    </source>
</evidence>
<dbReference type="GO" id="GO:0006412">
    <property type="term" value="P:translation"/>
    <property type="evidence" value="ECO:0007669"/>
    <property type="project" value="UniProtKB-UniRule"/>
</dbReference>
<evidence type="ECO:0000256" key="2">
    <source>
        <dbReference type="ARBA" id="ARBA00022730"/>
    </source>
</evidence>
<dbReference type="NCBIfam" id="TIGR00029">
    <property type="entry name" value="S20"/>
    <property type="match status" value="1"/>
</dbReference>
<feature type="region of interest" description="Disordered" evidence="8">
    <location>
        <begin position="1"/>
        <end position="26"/>
    </location>
</feature>
<comment type="function">
    <text evidence="1 7">Binds directly to 16S ribosomal RNA.</text>
</comment>
<evidence type="ECO:0000256" key="6">
    <source>
        <dbReference type="ARBA" id="ARBA00035136"/>
    </source>
</evidence>
<dbReference type="GO" id="GO:1990904">
    <property type="term" value="C:ribonucleoprotein complex"/>
    <property type="evidence" value="ECO:0007669"/>
    <property type="project" value="UniProtKB-KW"/>
</dbReference>
<protein>
    <recommendedName>
        <fullName evidence="6 7">Small ribosomal subunit protein bS20</fullName>
    </recommendedName>
</protein>
<dbReference type="SUPFAM" id="SSF46992">
    <property type="entry name" value="Ribosomal protein S20"/>
    <property type="match status" value="1"/>
</dbReference>
<dbReference type="Gene3D" id="1.20.58.110">
    <property type="entry name" value="Ribosomal protein S20"/>
    <property type="match status" value="1"/>
</dbReference>
<organism evidence="9 10">
    <name type="scientific">Candidatus Avelusimicrobium gallicola</name>
    <dbReference type="NCBI Taxonomy" id="2562704"/>
    <lineage>
        <taxon>Bacteria</taxon>
        <taxon>Pseudomonadati</taxon>
        <taxon>Elusimicrobiota</taxon>
        <taxon>Elusimicrobia</taxon>
        <taxon>Elusimicrobiales</taxon>
        <taxon>Elusimicrobiaceae</taxon>
        <taxon>Candidatus Avelusimicrobium</taxon>
    </lineage>
</organism>
<evidence type="ECO:0000313" key="10">
    <source>
        <dbReference type="Proteomes" id="UP000725649"/>
    </source>
</evidence>
<dbReference type="GO" id="GO:0019843">
    <property type="term" value="F:rRNA binding"/>
    <property type="evidence" value="ECO:0007669"/>
    <property type="project" value="UniProtKB-UniRule"/>
</dbReference>
<reference evidence="9" key="1">
    <citation type="submission" date="2019-04" db="EMBL/GenBank/DDBJ databases">
        <title>Evolution of Biomass-Degrading Anaerobic Consortia Revealed by Metagenomics.</title>
        <authorList>
            <person name="Peng X."/>
        </authorList>
    </citation>
    <scope>NUCLEOTIDE SEQUENCE</scope>
    <source>
        <strain evidence="9">SIG66</strain>
    </source>
</reference>
<name>A0A928DR50_9BACT</name>
<dbReference type="AlphaFoldDB" id="A0A928DR50"/>
<comment type="caution">
    <text evidence="9">The sequence shown here is derived from an EMBL/GenBank/DDBJ whole genome shotgun (WGS) entry which is preliminary data.</text>
</comment>
<comment type="similarity">
    <text evidence="7">Belongs to the bacterial ribosomal protein bS20 family.</text>
</comment>
<accession>A0A928DR50</accession>
<gene>
    <name evidence="7" type="primary">rpsT</name>
    <name evidence="9" type="ORF">E7027_00805</name>
</gene>
<keyword evidence="5 7" id="KW-0687">Ribonucleoprotein</keyword>
<keyword evidence="2 7" id="KW-0699">rRNA-binding</keyword>
<evidence type="ECO:0000256" key="8">
    <source>
        <dbReference type="SAM" id="MobiDB-lite"/>
    </source>
</evidence>
<dbReference type="GO" id="GO:0003735">
    <property type="term" value="F:structural constituent of ribosome"/>
    <property type="evidence" value="ECO:0007669"/>
    <property type="project" value="InterPro"/>
</dbReference>
<dbReference type="InterPro" id="IPR036510">
    <property type="entry name" value="Ribosomal_bS20_sf"/>
</dbReference>
<proteinExistence type="inferred from homology"/>
<evidence type="ECO:0000256" key="3">
    <source>
        <dbReference type="ARBA" id="ARBA00022884"/>
    </source>
</evidence>
<evidence type="ECO:0000256" key="7">
    <source>
        <dbReference type="HAMAP-Rule" id="MF_00500"/>
    </source>
</evidence>
<evidence type="ECO:0000313" key="9">
    <source>
        <dbReference type="EMBL" id="MBE6420679.1"/>
    </source>
</evidence>
<dbReference type="HAMAP" id="MF_00500">
    <property type="entry name" value="Ribosomal_bS20"/>
    <property type="match status" value="1"/>
</dbReference>
<keyword evidence="4 7" id="KW-0689">Ribosomal protein</keyword>